<dbReference type="PANTHER" id="PTHR31072">
    <property type="entry name" value="TRANSCRIPTION FACTOR TCP4-RELATED"/>
    <property type="match status" value="1"/>
</dbReference>
<evidence type="ECO:0000256" key="4">
    <source>
        <dbReference type="ARBA" id="ARBA00023163"/>
    </source>
</evidence>
<keyword evidence="9" id="KW-1185">Reference proteome</keyword>
<feature type="compositionally biased region" description="Polar residues" evidence="6">
    <location>
        <begin position="152"/>
        <end position="162"/>
    </location>
</feature>
<keyword evidence="3" id="KW-0238">DNA-binding</keyword>
<feature type="compositionally biased region" description="Basic and acidic residues" evidence="6">
    <location>
        <begin position="1"/>
        <end position="16"/>
    </location>
</feature>
<evidence type="ECO:0000256" key="3">
    <source>
        <dbReference type="ARBA" id="ARBA00023125"/>
    </source>
</evidence>
<keyword evidence="2" id="KW-0805">Transcription regulation</keyword>
<sequence length="258" mass="26869">MGREEESEGSEERETNLRMGGGGAGGLKSLQLQKVSVSVRGTIFPTAEEVSGEQRKAAPRSKDRHTKVEGRSRRIRMPAACAVRVFQLTRELGNKSDGETIQWLLQKAEPAIVAATGTGTMPAIATYVGGALRVPTQPASSAGNAGERTKKQQPLPQSSQVRVSMSSGLAPIGAVAPVIQPLWAAVNSGCGGGGGGTLWMMPASSAVAVAAAAAAKELQLLGGTAGAGDSHYIHHDRRRGKRERLEEGEPSLPRTTAT</sequence>
<feature type="region of interest" description="Disordered" evidence="6">
    <location>
        <begin position="137"/>
        <end position="162"/>
    </location>
</feature>
<dbReference type="Proteomes" id="UP000663760">
    <property type="component" value="Chromosome 7"/>
</dbReference>
<dbReference type="EMBL" id="LR746270">
    <property type="protein sequence ID" value="CAA7399839.1"/>
    <property type="molecule type" value="Genomic_DNA"/>
</dbReference>
<dbReference type="GO" id="GO:0043565">
    <property type="term" value="F:sequence-specific DNA binding"/>
    <property type="evidence" value="ECO:0007669"/>
    <property type="project" value="TreeGrafter"/>
</dbReference>
<name>A0A7I8KPU0_SPIIN</name>
<evidence type="ECO:0000313" key="8">
    <source>
        <dbReference type="EMBL" id="CAA7399839.1"/>
    </source>
</evidence>
<evidence type="ECO:0000256" key="1">
    <source>
        <dbReference type="ARBA" id="ARBA00004123"/>
    </source>
</evidence>
<gene>
    <name evidence="8" type="ORF">SI8410_07010509</name>
</gene>
<comment type="subcellular location">
    <subcellularLocation>
        <location evidence="1">Nucleus</location>
    </subcellularLocation>
</comment>
<evidence type="ECO:0000256" key="5">
    <source>
        <dbReference type="ARBA" id="ARBA00023242"/>
    </source>
</evidence>
<dbReference type="InterPro" id="IPR017887">
    <property type="entry name" value="TF_TCP_subgr"/>
</dbReference>
<feature type="region of interest" description="Disordered" evidence="6">
    <location>
        <begin position="44"/>
        <end position="72"/>
    </location>
</feature>
<feature type="region of interest" description="Disordered" evidence="6">
    <location>
        <begin position="225"/>
        <end position="258"/>
    </location>
</feature>
<evidence type="ECO:0000259" key="7">
    <source>
        <dbReference type="PROSITE" id="PS51369"/>
    </source>
</evidence>
<accession>A0A7I8KPU0</accession>
<evidence type="ECO:0000256" key="6">
    <source>
        <dbReference type="SAM" id="MobiDB-lite"/>
    </source>
</evidence>
<dbReference type="GO" id="GO:0003700">
    <property type="term" value="F:DNA-binding transcription factor activity"/>
    <property type="evidence" value="ECO:0007669"/>
    <property type="project" value="InterPro"/>
</dbReference>
<keyword evidence="5" id="KW-0539">Nucleus</keyword>
<evidence type="ECO:0000313" key="9">
    <source>
        <dbReference type="Proteomes" id="UP000663760"/>
    </source>
</evidence>
<feature type="domain" description="TCP" evidence="7">
    <location>
        <begin position="61"/>
        <end position="115"/>
    </location>
</feature>
<feature type="region of interest" description="Disordered" evidence="6">
    <location>
        <begin position="1"/>
        <end position="27"/>
    </location>
</feature>
<proteinExistence type="predicted"/>
<dbReference type="PANTHER" id="PTHR31072:SF170">
    <property type="entry name" value="TRANSCRIPTION FACTOR TCP15-RELATED"/>
    <property type="match status" value="1"/>
</dbReference>
<organism evidence="8 9">
    <name type="scientific">Spirodela intermedia</name>
    <name type="common">Intermediate duckweed</name>
    <dbReference type="NCBI Taxonomy" id="51605"/>
    <lineage>
        <taxon>Eukaryota</taxon>
        <taxon>Viridiplantae</taxon>
        <taxon>Streptophyta</taxon>
        <taxon>Embryophyta</taxon>
        <taxon>Tracheophyta</taxon>
        <taxon>Spermatophyta</taxon>
        <taxon>Magnoliopsida</taxon>
        <taxon>Liliopsida</taxon>
        <taxon>Araceae</taxon>
        <taxon>Lemnoideae</taxon>
        <taxon>Spirodela</taxon>
    </lineage>
</organism>
<protein>
    <recommendedName>
        <fullName evidence="7">TCP domain-containing protein</fullName>
    </recommendedName>
</protein>
<dbReference type="OrthoDB" id="1911901at2759"/>
<dbReference type="PROSITE" id="PS51369">
    <property type="entry name" value="TCP"/>
    <property type="match status" value="1"/>
</dbReference>
<reference evidence="8" key="1">
    <citation type="submission" date="2020-02" db="EMBL/GenBank/DDBJ databases">
        <authorList>
            <person name="Scholz U."/>
            <person name="Mascher M."/>
            <person name="Fiebig A."/>
        </authorList>
    </citation>
    <scope>NUCLEOTIDE SEQUENCE</scope>
</reference>
<dbReference type="AlphaFoldDB" id="A0A7I8KPU0"/>
<evidence type="ECO:0000256" key="2">
    <source>
        <dbReference type="ARBA" id="ARBA00023015"/>
    </source>
</evidence>
<dbReference type="GO" id="GO:0005634">
    <property type="term" value="C:nucleus"/>
    <property type="evidence" value="ECO:0007669"/>
    <property type="project" value="UniProtKB-SubCell"/>
</dbReference>
<dbReference type="InterPro" id="IPR005333">
    <property type="entry name" value="Transcription_factor_TCP"/>
</dbReference>
<keyword evidence="4" id="KW-0804">Transcription</keyword>
<dbReference type="Pfam" id="PF03634">
    <property type="entry name" value="TCP"/>
    <property type="match status" value="1"/>
</dbReference>